<dbReference type="InterPro" id="IPR036388">
    <property type="entry name" value="WH-like_DNA-bd_sf"/>
</dbReference>
<keyword evidence="4" id="KW-0418">Kinase</keyword>
<dbReference type="Pfam" id="PF00480">
    <property type="entry name" value="ROK"/>
    <property type="match status" value="1"/>
</dbReference>
<dbReference type="PANTHER" id="PTHR18964:SF149">
    <property type="entry name" value="BIFUNCTIONAL UDP-N-ACETYLGLUCOSAMINE 2-EPIMERASE_N-ACETYLMANNOSAMINE KINASE"/>
    <property type="match status" value="1"/>
</dbReference>
<dbReference type="PANTHER" id="PTHR18964">
    <property type="entry name" value="ROK (REPRESSOR, ORF, KINASE) FAMILY"/>
    <property type="match status" value="1"/>
</dbReference>
<dbReference type="Gene3D" id="1.10.10.10">
    <property type="entry name" value="Winged helix-like DNA-binding domain superfamily/Winged helix DNA-binding domain"/>
    <property type="match status" value="1"/>
</dbReference>
<dbReference type="RefSeq" id="WP_123563741.1">
    <property type="nucleotide sequence ID" value="NZ_RJVJ01000003.1"/>
</dbReference>
<dbReference type="SUPFAM" id="SSF46785">
    <property type="entry name" value="Winged helix' DNA-binding domain"/>
    <property type="match status" value="1"/>
</dbReference>
<accession>A0A8G1XBL0</accession>
<dbReference type="EMBL" id="RJVJ01000003">
    <property type="protein sequence ID" value="ROR35521.1"/>
    <property type="molecule type" value="Genomic_DNA"/>
</dbReference>
<dbReference type="Proteomes" id="UP000267408">
    <property type="component" value="Unassembled WGS sequence"/>
</dbReference>
<gene>
    <name evidence="4" type="ORF">EDD39_7180</name>
</gene>
<protein>
    <submittedName>
        <fullName evidence="4">Putative NBD/HSP70 family sugar kinase</fullName>
    </submittedName>
</protein>
<evidence type="ECO:0000259" key="3">
    <source>
        <dbReference type="Pfam" id="PF12802"/>
    </source>
</evidence>
<feature type="region of interest" description="Disordered" evidence="2">
    <location>
        <begin position="120"/>
        <end position="143"/>
    </location>
</feature>
<dbReference type="Pfam" id="PF12802">
    <property type="entry name" value="MarR_2"/>
    <property type="match status" value="1"/>
</dbReference>
<dbReference type="InterPro" id="IPR000835">
    <property type="entry name" value="HTH_MarR-typ"/>
</dbReference>
<dbReference type="InterPro" id="IPR043129">
    <property type="entry name" value="ATPase_NBD"/>
</dbReference>
<dbReference type="GO" id="GO:0016301">
    <property type="term" value="F:kinase activity"/>
    <property type="evidence" value="ECO:0007669"/>
    <property type="project" value="UniProtKB-KW"/>
</dbReference>
<dbReference type="InterPro" id="IPR000600">
    <property type="entry name" value="ROK"/>
</dbReference>
<organism evidence="4 5">
    <name type="scientific">Kitasatospora cineracea</name>
    <dbReference type="NCBI Taxonomy" id="88074"/>
    <lineage>
        <taxon>Bacteria</taxon>
        <taxon>Bacillati</taxon>
        <taxon>Actinomycetota</taxon>
        <taxon>Actinomycetes</taxon>
        <taxon>Kitasatosporales</taxon>
        <taxon>Streptomycetaceae</taxon>
        <taxon>Kitasatospora</taxon>
    </lineage>
</organism>
<dbReference type="Gene3D" id="3.30.420.40">
    <property type="match status" value="2"/>
</dbReference>
<evidence type="ECO:0000256" key="1">
    <source>
        <dbReference type="ARBA" id="ARBA00006479"/>
    </source>
</evidence>
<dbReference type="OrthoDB" id="3523179at2"/>
<dbReference type="CDD" id="cd00090">
    <property type="entry name" value="HTH_ARSR"/>
    <property type="match status" value="1"/>
</dbReference>
<comment type="caution">
    <text evidence="4">The sequence shown here is derived from an EMBL/GenBank/DDBJ whole genome shotgun (WGS) entry which is preliminary data.</text>
</comment>
<feature type="region of interest" description="Disordered" evidence="2">
    <location>
        <begin position="331"/>
        <end position="352"/>
    </location>
</feature>
<comment type="similarity">
    <text evidence="1">Belongs to the ROK (NagC/XylR) family.</text>
</comment>
<dbReference type="InterPro" id="IPR036390">
    <property type="entry name" value="WH_DNA-bd_sf"/>
</dbReference>
<sequence>MTTARTATPSTARAINDRLALDLLLERGPLTASDLRALTGLSRPTVADLLERLQRSGLVAHAGESAALRRGPNARLYGLVADRAHLAGIDIRASGVSLVVADLTGRTLGTATIAASLPAASAAPAVDGEEPSGSGDAGATESAGCSCGSGGAGGSGGGGASVVMTDGDLLVERTVEALLATAAEAGAGELHTVAVGAPGLVDPATGTLNNSGKLPEWHTKLLAALRSRPGTEVILENEVNLAGIAEHRIGAAKDRRDFALIWLGHGVGASVILDGRLRRGASGGTGEIGFLPVPGTIGLPDSKKCDGGFHSTVSSAAICELAGRHGLKVEPDTEEGTRAGAEPGVEAGDREPAAGAVVRRAVESGADDFLDELALRIAVGASAICVVLDPGCVVLGGEIGQAGGPELASRVERHLSRLSPLATEVRAGTAGGGAVLAGAVLTAGDAVRRELFGGD</sequence>
<feature type="domain" description="HTH marR-type" evidence="3">
    <location>
        <begin position="20"/>
        <end position="62"/>
    </location>
</feature>
<proteinExistence type="inferred from homology"/>
<evidence type="ECO:0000313" key="4">
    <source>
        <dbReference type="EMBL" id="ROR35521.1"/>
    </source>
</evidence>
<keyword evidence="4" id="KW-0808">Transferase</keyword>
<name>A0A8G1XBL0_9ACTN</name>
<dbReference type="SUPFAM" id="SSF53067">
    <property type="entry name" value="Actin-like ATPase domain"/>
    <property type="match status" value="1"/>
</dbReference>
<reference evidence="4 5" key="1">
    <citation type="submission" date="2018-11" db="EMBL/GenBank/DDBJ databases">
        <title>Sequencing the genomes of 1000 actinobacteria strains.</title>
        <authorList>
            <person name="Klenk H.-P."/>
        </authorList>
    </citation>
    <scope>NUCLEOTIDE SEQUENCE [LARGE SCALE GENOMIC DNA]</scope>
    <source>
        <strain evidence="4 5">DSM 44780</strain>
    </source>
</reference>
<dbReference type="AlphaFoldDB" id="A0A8G1XBL0"/>
<evidence type="ECO:0000256" key="2">
    <source>
        <dbReference type="SAM" id="MobiDB-lite"/>
    </source>
</evidence>
<dbReference type="InterPro" id="IPR011991">
    <property type="entry name" value="ArsR-like_HTH"/>
</dbReference>
<evidence type="ECO:0000313" key="5">
    <source>
        <dbReference type="Proteomes" id="UP000267408"/>
    </source>
</evidence>
<dbReference type="GO" id="GO:0003700">
    <property type="term" value="F:DNA-binding transcription factor activity"/>
    <property type="evidence" value="ECO:0007669"/>
    <property type="project" value="InterPro"/>
</dbReference>